<evidence type="ECO:0000313" key="2">
    <source>
        <dbReference type="Proteomes" id="UP000000925"/>
    </source>
</evidence>
<dbReference type="KEGG" id="caa:Caka_0082"/>
<dbReference type="AlphaFoldDB" id="D5EL09"/>
<evidence type="ECO:0000313" key="1">
    <source>
        <dbReference type="EMBL" id="ADE53111.1"/>
    </source>
</evidence>
<reference evidence="1 2" key="1">
    <citation type="journal article" date="2010" name="Stand. Genomic Sci.">
        <title>Complete genome sequence of Coraliomargarita akajimensis type strain (04OKA010-24).</title>
        <authorList>
            <person name="Mavromatis K."/>
            <person name="Abt B."/>
            <person name="Brambilla E."/>
            <person name="Lapidus A."/>
            <person name="Copeland A."/>
            <person name="Deshpande S."/>
            <person name="Nolan M."/>
            <person name="Lucas S."/>
            <person name="Tice H."/>
            <person name="Cheng J.F."/>
            <person name="Han C."/>
            <person name="Detter J.C."/>
            <person name="Woyke T."/>
            <person name="Goodwin L."/>
            <person name="Pitluck S."/>
            <person name="Held B."/>
            <person name="Brettin T."/>
            <person name="Tapia R."/>
            <person name="Ivanova N."/>
            <person name="Mikhailova N."/>
            <person name="Pati A."/>
            <person name="Liolios K."/>
            <person name="Chen A."/>
            <person name="Palaniappan K."/>
            <person name="Land M."/>
            <person name="Hauser L."/>
            <person name="Chang Y.J."/>
            <person name="Jeffries C.D."/>
            <person name="Rohde M."/>
            <person name="Goker M."/>
            <person name="Bristow J."/>
            <person name="Eisen J.A."/>
            <person name="Markowitz V."/>
            <person name="Hugenholtz P."/>
            <person name="Klenk H.P."/>
            <person name="Kyrpides N.C."/>
        </authorList>
    </citation>
    <scope>NUCLEOTIDE SEQUENCE [LARGE SCALE GENOMIC DNA]</scope>
    <source>
        <strain evidence="2">DSM 45221 / IAM 15411 / JCM 23193 / KCTC 12865</strain>
    </source>
</reference>
<keyword evidence="2" id="KW-1185">Reference proteome</keyword>
<proteinExistence type="predicted"/>
<dbReference type="EMBL" id="CP001998">
    <property type="protein sequence ID" value="ADE53111.1"/>
    <property type="molecule type" value="Genomic_DNA"/>
</dbReference>
<organism evidence="1 2">
    <name type="scientific">Coraliomargarita akajimensis (strain DSM 45221 / IAM 15411 / JCM 23193 / KCTC 12865 / 04OKA010-24)</name>
    <dbReference type="NCBI Taxonomy" id="583355"/>
    <lineage>
        <taxon>Bacteria</taxon>
        <taxon>Pseudomonadati</taxon>
        <taxon>Verrucomicrobiota</taxon>
        <taxon>Opitutia</taxon>
        <taxon>Puniceicoccales</taxon>
        <taxon>Coraliomargaritaceae</taxon>
        <taxon>Coraliomargarita</taxon>
    </lineage>
</organism>
<protein>
    <submittedName>
        <fullName evidence="1">Uncharacterized protein</fullName>
    </submittedName>
</protein>
<accession>D5EL09</accession>
<gene>
    <name evidence="1" type="ordered locus">Caka_0082</name>
</gene>
<sequence length="52" mass="5633">MRVQFDNTTEAHAVASPSALRFVGFIGRSTDAPCINVASSLRWMIDASNYAS</sequence>
<dbReference type="HOGENOM" id="CLU_3078811_0_0_0"/>
<name>D5EL09_CORAD</name>
<dbReference type="Proteomes" id="UP000000925">
    <property type="component" value="Chromosome"/>
</dbReference>